<gene>
    <name evidence="6" type="ORF">BRADI_4g44454v3</name>
</gene>
<evidence type="ECO:0000313" key="8">
    <source>
        <dbReference type="Proteomes" id="UP000008810"/>
    </source>
</evidence>
<protein>
    <recommendedName>
        <fullName evidence="5">RING-type domain-containing protein</fullName>
    </recommendedName>
</protein>
<keyword evidence="1" id="KW-0479">Metal-binding</keyword>
<evidence type="ECO:0000313" key="6">
    <source>
        <dbReference type="EMBL" id="PNT65560.1"/>
    </source>
</evidence>
<dbReference type="EnsemblPlants" id="PNT65560">
    <property type="protein sequence ID" value="PNT65560"/>
    <property type="gene ID" value="BRADI_4g44454v3"/>
</dbReference>
<dbReference type="Proteomes" id="UP000008810">
    <property type="component" value="Chromosome 4"/>
</dbReference>
<dbReference type="AlphaFoldDB" id="A0A2K2CU55"/>
<dbReference type="Gene3D" id="3.30.40.10">
    <property type="entry name" value="Zinc/RING finger domain, C3HC4 (zinc finger)"/>
    <property type="match status" value="1"/>
</dbReference>
<dbReference type="GO" id="GO:0061630">
    <property type="term" value="F:ubiquitin protein ligase activity"/>
    <property type="evidence" value="ECO:0000318"/>
    <property type="project" value="GO_Central"/>
</dbReference>
<dbReference type="OrthoDB" id="688715at2759"/>
<dbReference type="GO" id="GO:0016567">
    <property type="term" value="P:protein ubiquitination"/>
    <property type="evidence" value="ECO:0000318"/>
    <property type="project" value="GO_Central"/>
</dbReference>
<proteinExistence type="predicted"/>
<dbReference type="InParanoid" id="A0A2K2CU55"/>
<dbReference type="InterPro" id="IPR013083">
    <property type="entry name" value="Znf_RING/FYVE/PHD"/>
</dbReference>
<dbReference type="InterPro" id="IPR001841">
    <property type="entry name" value="Znf_RING"/>
</dbReference>
<dbReference type="PANTHER" id="PTHR45969">
    <property type="entry name" value="RING ZINC FINGER PROTEIN-RELATED"/>
    <property type="match status" value="1"/>
</dbReference>
<accession>A0A2K2CU55</accession>
<feature type="domain" description="RING-type" evidence="5">
    <location>
        <begin position="45"/>
        <end position="92"/>
    </location>
</feature>
<evidence type="ECO:0000256" key="4">
    <source>
        <dbReference type="PROSITE-ProRule" id="PRU00175"/>
    </source>
</evidence>
<reference evidence="6" key="2">
    <citation type="submission" date="2017-06" db="EMBL/GenBank/DDBJ databases">
        <title>WGS assembly of Brachypodium distachyon.</title>
        <authorList>
            <consortium name="The International Brachypodium Initiative"/>
            <person name="Lucas S."/>
            <person name="Harmon-Smith M."/>
            <person name="Lail K."/>
            <person name="Tice H."/>
            <person name="Grimwood J."/>
            <person name="Bruce D."/>
            <person name="Barry K."/>
            <person name="Shu S."/>
            <person name="Lindquist E."/>
            <person name="Wang M."/>
            <person name="Pitluck S."/>
            <person name="Vogel J.P."/>
            <person name="Garvin D.F."/>
            <person name="Mockler T.C."/>
            <person name="Schmutz J."/>
            <person name="Rokhsar D."/>
            <person name="Bevan M.W."/>
        </authorList>
    </citation>
    <scope>NUCLEOTIDE SEQUENCE</scope>
    <source>
        <strain evidence="6">Bd21</strain>
    </source>
</reference>
<dbReference type="GO" id="GO:0008270">
    <property type="term" value="F:zinc ion binding"/>
    <property type="evidence" value="ECO:0007669"/>
    <property type="project" value="UniProtKB-KW"/>
</dbReference>
<sequence>MAMWELLDRMLEKRRRDEAPKLVACLLSPPPSSSPSGKKKAKEYCVVCLGEMDGDDGCCVLPACRHVFHRECLTSWFVTGDGDGRNSCPLCRAQVQRPPAGAGIV</sequence>
<dbReference type="SUPFAM" id="SSF57850">
    <property type="entry name" value="RING/U-box"/>
    <property type="match status" value="1"/>
</dbReference>
<evidence type="ECO:0000313" key="7">
    <source>
        <dbReference type="EnsemblPlants" id="PNT65560"/>
    </source>
</evidence>
<dbReference type="SMART" id="SM00184">
    <property type="entry name" value="RING"/>
    <property type="match status" value="1"/>
</dbReference>
<dbReference type="Gramene" id="PNT65560">
    <property type="protein sequence ID" value="PNT65560"/>
    <property type="gene ID" value="BRADI_4g44454v3"/>
</dbReference>
<dbReference type="PROSITE" id="PS50089">
    <property type="entry name" value="ZF_RING_2"/>
    <property type="match status" value="1"/>
</dbReference>
<keyword evidence="3" id="KW-0862">Zinc</keyword>
<dbReference type="PANTHER" id="PTHR45969:SF55">
    <property type="entry name" value="OS07G0686300 PROTEIN"/>
    <property type="match status" value="1"/>
</dbReference>
<name>A0A2K2CU55_BRADI</name>
<evidence type="ECO:0000256" key="1">
    <source>
        <dbReference type="ARBA" id="ARBA00022723"/>
    </source>
</evidence>
<dbReference type="EMBL" id="CM000883">
    <property type="protein sequence ID" value="PNT65560.1"/>
    <property type="molecule type" value="Genomic_DNA"/>
</dbReference>
<keyword evidence="8" id="KW-1185">Reference proteome</keyword>
<dbReference type="ExpressionAtlas" id="A0A2K2CU55">
    <property type="expression patterns" value="baseline"/>
</dbReference>
<evidence type="ECO:0000256" key="3">
    <source>
        <dbReference type="ARBA" id="ARBA00022833"/>
    </source>
</evidence>
<keyword evidence="2 4" id="KW-0863">Zinc-finger</keyword>
<evidence type="ECO:0000259" key="5">
    <source>
        <dbReference type="PROSITE" id="PS50089"/>
    </source>
</evidence>
<evidence type="ECO:0000256" key="2">
    <source>
        <dbReference type="ARBA" id="ARBA00022771"/>
    </source>
</evidence>
<reference evidence="6 7" key="1">
    <citation type="journal article" date="2010" name="Nature">
        <title>Genome sequencing and analysis of the model grass Brachypodium distachyon.</title>
        <authorList>
            <consortium name="International Brachypodium Initiative"/>
        </authorList>
    </citation>
    <scope>NUCLEOTIDE SEQUENCE [LARGE SCALE GENOMIC DNA]</scope>
    <source>
        <strain evidence="6 7">Bd21</strain>
    </source>
</reference>
<organism evidence="6">
    <name type="scientific">Brachypodium distachyon</name>
    <name type="common">Purple false brome</name>
    <name type="synonym">Trachynia distachya</name>
    <dbReference type="NCBI Taxonomy" id="15368"/>
    <lineage>
        <taxon>Eukaryota</taxon>
        <taxon>Viridiplantae</taxon>
        <taxon>Streptophyta</taxon>
        <taxon>Embryophyta</taxon>
        <taxon>Tracheophyta</taxon>
        <taxon>Spermatophyta</taxon>
        <taxon>Magnoliopsida</taxon>
        <taxon>Liliopsida</taxon>
        <taxon>Poales</taxon>
        <taxon>Poaceae</taxon>
        <taxon>BOP clade</taxon>
        <taxon>Pooideae</taxon>
        <taxon>Stipodae</taxon>
        <taxon>Brachypodieae</taxon>
        <taxon>Brachypodium</taxon>
    </lineage>
</organism>
<reference evidence="7" key="3">
    <citation type="submission" date="2018-08" db="UniProtKB">
        <authorList>
            <consortium name="EnsemblPlants"/>
        </authorList>
    </citation>
    <scope>IDENTIFICATION</scope>
    <source>
        <strain evidence="7">cv. Bd21</strain>
    </source>
</reference>
<dbReference type="Pfam" id="PF13639">
    <property type="entry name" value="zf-RING_2"/>
    <property type="match status" value="1"/>
</dbReference>